<feature type="signal peptide" evidence="1">
    <location>
        <begin position="1"/>
        <end position="18"/>
    </location>
</feature>
<dbReference type="Proteomes" id="UP000501366">
    <property type="component" value="Chromosome"/>
</dbReference>
<dbReference type="STRING" id="1122190.GCA_000621105_00345"/>
<dbReference type="OrthoDB" id="5348860at2"/>
<accession>A0A011M0I5</accession>
<gene>
    <name evidence="3" type="ORF">A4G16_05890</name>
    <name evidence="2" type="ORF">AK33_00890</name>
</gene>
<sequence length="124" mass="13904">MKKIALVGFTAAILSACSLLPQKSVTGTYAGELPCADCEKIQAKLTLNADKTYQYDTVYFKDKKEYAYRDNGTYSWEPNKTNVIRLEKASGNLAFQVSDSHVEICDPNGNTVKSKHNYKLQKVR</sequence>
<protein>
    <recommendedName>
        <fullName evidence="6">Copper resistance protein NlpE</fullName>
    </recommendedName>
</protein>
<reference evidence="2 4" key="1">
    <citation type="journal article" date="2014" name="Genome Announc.">
        <title>Genome Sequence of a Presumptive Mannheimia haemolytica Strain with an A1/A6-Cross-Reactive Serotype from a White-Tailed Deer (Odocoileus virginianus).</title>
        <authorList>
            <person name="Lawrence P.K."/>
            <person name="Bey R.F."/>
            <person name="Wiener B."/>
            <person name="Kittichotirat W."/>
            <person name="Bumgarner R.E."/>
        </authorList>
    </citation>
    <scope>NUCLEOTIDE SEQUENCE [LARGE SCALE GENOMIC DNA]</scope>
    <source>
        <strain evidence="2 4">PKL10</strain>
    </source>
</reference>
<dbReference type="PROSITE" id="PS51257">
    <property type="entry name" value="PROKAR_LIPOPROTEIN"/>
    <property type="match status" value="1"/>
</dbReference>
<dbReference type="AlphaFoldDB" id="A0A011M0I5"/>
<evidence type="ECO:0000313" key="4">
    <source>
        <dbReference type="Proteomes" id="UP000054123"/>
    </source>
</evidence>
<dbReference type="InterPro" id="IPR007298">
    <property type="entry name" value="Cu-R_lipoprotein_NlpE"/>
</dbReference>
<dbReference type="PATRIC" id="fig|1450449.3.peg.124"/>
<evidence type="ECO:0000313" key="3">
    <source>
        <dbReference type="EMBL" id="QIM66937.1"/>
    </source>
</evidence>
<dbReference type="EMBL" id="CP015030">
    <property type="protein sequence ID" value="QIM66937.1"/>
    <property type="molecule type" value="Genomic_DNA"/>
</dbReference>
<keyword evidence="4" id="KW-1185">Reference proteome</keyword>
<keyword evidence="1" id="KW-0732">Signal</keyword>
<evidence type="ECO:0008006" key="6">
    <source>
        <dbReference type="Google" id="ProtNLM"/>
    </source>
</evidence>
<evidence type="ECO:0000313" key="2">
    <source>
        <dbReference type="EMBL" id="EXI62993.1"/>
    </source>
</evidence>
<reference evidence="3 5" key="2">
    <citation type="submission" date="2016-03" db="EMBL/GenBank/DDBJ databases">
        <authorList>
            <person name="Bojesen A.M."/>
            <person name="Planet P."/>
            <person name="Hansen M.J."/>
        </authorList>
    </citation>
    <scope>NUCLEOTIDE SEQUENCE [LARGE SCALE GENOMIC DNA]</scope>
    <source>
        <strain evidence="3 5">B 234/94</strain>
    </source>
</reference>
<dbReference type="RefSeq" id="WP_042801174.1">
    <property type="nucleotide sequence ID" value="NZ_AVSP01000004.1"/>
</dbReference>
<evidence type="ECO:0000313" key="5">
    <source>
        <dbReference type="Proteomes" id="UP000501366"/>
    </source>
</evidence>
<evidence type="ECO:0000256" key="1">
    <source>
        <dbReference type="SAM" id="SignalP"/>
    </source>
</evidence>
<dbReference type="KEGG" id="mgra:A4G16_05890"/>
<dbReference type="Pfam" id="PF04170">
    <property type="entry name" value="NlpE"/>
    <property type="match status" value="1"/>
</dbReference>
<organism evidence="2 4">
    <name type="scientific">Mannheimia granulomatis</name>
    <dbReference type="NCBI Taxonomy" id="85402"/>
    <lineage>
        <taxon>Bacteria</taxon>
        <taxon>Pseudomonadati</taxon>
        <taxon>Pseudomonadota</taxon>
        <taxon>Gammaproteobacteria</taxon>
        <taxon>Pasteurellales</taxon>
        <taxon>Pasteurellaceae</taxon>
        <taxon>Mannheimia</taxon>
    </lineage>
</organism>
<dbReference type="Proteomes" id="UP000054123">
    <property type="component" value="Unassembled WGS sequence"/>
</dbReference>
<feature type="chain" id="PRO_5041791860" description="Copper resistance protein NlpE" evidence="1">
    <location>
        <begin position="19"/>
        <end position="124"/>
    </location>
</feature>
<dbReference type="EMBL" id="JANJ01000001">
    <property type="protein sequence ID" value="EXI62993.1"/>
    <property type="molecule type" value="Genomic_DNA"/>
</dbReference>
<proteinExistence type="predicted"/>
<name>A0A011M0I5_9PAST</name>
<dbReference type="Gene3D" id="2.40.128.640">
    <property type="match status" value="1"/>
</dbReference>